<evidence type="ECO:0000256" key="2">
    <source>
        <dbReference type="ARBA" id="ARBA00022679"/>
    </source>
</evidence>
<dbReference type="SUPFAM" id="SSF53613">
    <property type="entry name" value="Ribokinase-like"/>
    <property type="match status" value="1"/>
</dbReference>
<evidence type="ECO:0000313" key="6">
    <source>
        <dbReference type="Proteomes" id="UP000614272"/>
    </source>
</evidence>
<keyword evidence="6" id="KW-1185">Reference proteome</keyword>
<dbReference type="Pfam" id="PF00294">
    <property type="entry name" value="PfkB"/>
    <property type="match status" value="1"/>
</dbReference>
<keyword evidence="3 5" id="KW-0418">Kinase</keyword>
<evidence type="ECO:0000313" key="5">
    <source>
        <dbReference type="EMBL" id="GGD50570.1"/>
    </source>
</evidence>
<organism evidence="5 6">
    <name type="scientific">Lacimicrobium alkaliphilum</name>
    <dbReference type="NCBI Taxonomy" id="1526571"/>
    <lineage>
        <taxon>Bacteria</taxon>
        <taxon>Pseudomonadati</taxon>
        <taxon>Pseudomonadota</taxon>
        <taxon>Gammaproteobacteria</taxon>
        <taxon>Alteromonadales</taxon>
        <taxon>Alteromonadaceae</taxon>
        <taxon>Lacimicrobium</taxon>
    </lineage>
</organism>
<comment type="caution">
    <text evidence="5">The sequence shown here is derived from an EMBL/GenBank/DDBJ whole genome shotgun (WGS) entry which is preliminary data.</text>
</comment>
<evidence type="ECO:0000256" key="1">
    <source>
        <dbReference type="ARBA" id="ARBA00010688"/>
    </source>
</evidence>
<keyword evidence="2" id="KW-0808">Transferase</keyword>
<evidence type="ECO:0000256" key="3">
    <source>
        <dbReference type="ARBA" id="ARBA00022777"/>
    </source>
</evidence>
<name>A0ABQ1QYV9_9ALTE</name>
<dbReference type="CDD" id="cd01168">
    <property type="entry name" value="adenosine_kinase"/>
    <property type="match status" value="1"/>
</dbReference>
<accession>A0ABQ1QYV9</accession>
<protein>
    <submittedName>
        <fullName evidence="5">Adenosine kinase</fullName>
    </submittedName>
</protein>
<comment type="similarity">
    <text evidence="1">Belongs to the carbohydrate kinase PfkB family.</text>
</comment>
<dbReference type="PANTHER" id="PTHR43320:SF3">
    <property type="entry name" value="CARBOHYDRATE KINASE PFKB DOMAIN-CONTAINING PROTEIN"/>
    <property type="match status" value="1"/>
</dbReference>
<dbReference type="PANTHER" id="PTHR43320">
    <property type="entry name" value="SUGAR KINASE"/>
    <property type="match status" value="1"/>
</dbReference>
<dbReference type="Gene3D" id="3.40.1190.20">
    <property type="match status" value="1"/>
</dbReference>
<dbReference type="EMBL" id="BMGJ01000001">
    <property type="protein sequence ID" value="GGD50570.1"/>
    <property type="molecule type" value="Genomic_DNA"/>
</dbReference>
<dbReference type="GO" id="GO:0016301">
    <property type="term" value="F:kinase activity"/>
    <property type="evidence" value="ECO:0007669"/>
    <property type="project" value="UniProtKB-KW"/>
</dbReference>
<sequence length="349" mass="38128">MYNLPFEFLTQIAKLMSEYDVVALGNALVDKEFLVSEAFLAEQGIEKGVMTLVDRDEQLKLLENLYQHCDLRKRAGGGSAVNSMVTAAQFGSKVFCCCKVGDDELGQFYRQDLAAAGVDSRLKEQATKGDTGRCVVMITPDTERTMCTFLGVTTDFSVAELHQQPLKKAKYLYIEGHLVYSDTAVEAILEAKRAARKAGVKVALTFSDPAVVKYARENLEKVIGDDGIDLLFCNKDEVIDYSDNQDLDTGIEKLKQVADLIVVTHGKHGARIYNGAENYLPVEPCKVKAVDATGAGDTFAGAFLHGITQGLSLQQAGDLASRAASECVASFGPRLPFELQQDILDEFNQ</sequence>
<gene>
    <name evidence="5" type="ORF">GCM10011357_03110</name>
</gene>
<dbReference type="InterPro" id="IPR029056">
    <property type="entry name" value="Ribokinase-like"/>
</dbReference>
<feature type="domain" description="Carbohydrate kinase PfkB" evidence="4">
    <location>
        <begin position="68"/>
        <end position="336"/>
    </location>
</feature>
<evidence type="ECO:0000259" key="4">
    <source>
        <dbReference type="Pfam" id="PF00294"/>
    </source>
</evidence>
<dbReference type="InterPro" id="IPR052700">
    <property type="entry name" value="Carb_kinase_PfkB-like"/>
</dbReference>
<dbReference type="Proteomes" id="UP000614272">
    <property type="component" value="Unassembled WGS sequence"/>
</dbReference>
<dbReference type="InterPro" id="IPR011611">
    <property type="entry name" value="PfkB_dom"/>
</dbReference>
<proteinExistence type="inferred from homology"/>
<reference evidence="6" key="1">
    <citation type="journal article" date="2019" name="Int. J. Syst. Evol. Microbiol.">
        <title>The Global Catalogue of Microorganisms (GCM) 10K type strain sequencing project: providing services to taxonomists for standard genome sequencing and annotation.</title>
        <authorList>
            <consortium name="The Broad Institute Genomics Platform"/>
            <consortium name="The Broad Institute Genome Sequencing Center for Infectious Disease"/>
            <person name="Wu L."/>
            <person name="Ma J."/>
        </authorList>
    </citation>
    <scope>NUCLEOTIDE SEQUENCE [LARGE SCALE GENOMIC DNA]</scope>
    <source>
        <strain evidence="6">CGMCC 1.12923</strain>
    </source>
</reference>